<dbReference type="FunCoup" id="G8Y173">
    <property type="interactions" value="488"/>
</dbReference>
<gene>
    <name evidence="3" type="primary">Piso0_005073</name>
    <name evidence="3" type="ORF">GNLVRS01_PISO0N07273g</name>
</gene>
<dbReference type="eggNOG" id="KOG3089">
    <property type="taxonomic scope" value="Eukaryota"/>
</dbReference>
<organism evidence="3 4">
    <name type="scientific">Pichia sorbitophila (strain ATCC MYA-4447 / BCRC 22081 / CBS 7064 / NBRC 10061 / NRRL Y-12695)</name>
    <name type="common">Hybrid yeast</name>
    <dbReference type="NCBI Taxonomy" id="559304"/>
    <lineage>
        <taxon>Eukaryota</taxon>
        <taxon>Fungi</taxon>
        <taxon>Dikarya</taxon>
        <taxon>Ascomycota</taxon>
        <taxon>Saccharomycotina</taxon>
        <taxon>Pichiomycetes</taxon>
        <taxon>Debaryomycetaceae</taxon>
        <taxon>Millerozyma</taxon>
    </lineage>
</organism>
<dbReference type="Pfam" id="PF14617">
    <property type="entry name" value="CMS1"/>
    <property type="match status" value="1"/>
</dbReference>
<dbReference type="Proteomes" id="UP000005222">
    <property type="component" value="Chromosome N"/>
</dbReference>
<dbReference type="OMA" id="CVGTPAR"/>
<sequence length="332" mass="37718">MYMNICTFFFSLCYIVFAAIPSHLSIFKEMSITERTTTMAGDDLDDGLEYEFDAEPDVVSVAPDTGDESEIFDQEESDTSKSRSSDKAASDATENKNTENSKKRKHKNSSLAEKKRMKMEMDMEQKRTISKESSTEVIADYINGRIAQKNRNLSSLELSELYLPKECFRSTSEFDKDETPRNLDNLSKFITNRFQNMLPSKSKQSKATKDNKTAEAERKFIAVVSMSAIRACDIHRATRGLSGSSLKIINKNKLDVDLDLVSKTKSRVLCCTPGRLSKVLNAENSPLRWEEIKIIIVDNSYLDKKCQNVWDINETPKVMKSLVNAGSKIYFY</sequence>
<reference evidence="3 4" key="1">
    <citation type="journal article" date="2012" name="G3 (Bethesda)">
        <title>Pichia sorbitophila, an interspecies yeast hybrid reveals early steps of genome resolution following polyploidization.</title>
        <authorList>
            <person name="Leh Louis V."/>
            <person name="Despons L."/>
            <person name="Friedrich A."/>
            <person name="Martin T."/>
            <person name="Durrens P."/>
            <person name="Casaregola S."/>
            <person name="Neuveglise C."/>
            <person name="Fairhead C."/>
            <person name="Marck C."/>
            <person name="Cruz J.A."/>
            <person name="Straub M.L."/>
            <person name="Kugler V."/>
            <person name="Sacerdot C."/>
            <person name="Uzunov Z."/>
            <person name="Thierry A."/>
            <person name="Weiss S."/>
            <person name="Bleykasten C."/>
            <person name="De Montigny J."/>
            <person name="Jacques N."/>
            <person name="Jung P."/>
            <person name="Lemaire M."/>
            <person name="Mallet S."/>
            <person name="Morel G."/>
            <person name="Richard G.F."/>
            <person name="Sarkar A."/>
            <person name="Savel G."/>
            <person name="Schacherer J."/>
            <person name="Seret M.L."/>
            <person name="Talla E."/>
            <person name="Samson G."/>
            <person name="Jubin C."/>
            <person name="Poulain J."/>
            <person name="Vacherie B."/>
            <person name="Barbe V."/>
            <person name="Pelletier E."/>
            <person name="Sherman D.J."/>
            <person name="Westhof E."/>
            <person name="Weissenbach J."/>
            <person name="Baret P.V."/>
            <person name="Wincker P."/>
            <person name="Gaillardin C."/>
            <person name="Dujon B."/>
            <person name="Souciet J.L."/>
        </authorList>
    </citation>
    <scope>NUCLEOTIDE SEQUENCE [LARGE SCALE GENOMIC DNA]</scope>
    <source>
        <strain evidence="4">ATCC MYA-4447 / BCRC 22081 / CBS 7064 / NBRC 10061 / NRRL Y-12695</strain>
    </source>
</reference>
<dbReference type="STRING" id="559304.G8Y173"/>
<dbReference type="InParanoid" id="G8Y173"/>
<name>G8Y173_PICSO</name>
<accession>G8Y173</accession>
<evidence type="ECO:0000313" key="4">
    <source>
        <dbReference type="Proteomes" id="UP000005222"/>
    </source>
</evidence>
<evidence type="ECO:0000256" key="2">
    <source>
        <dbReference type="SAM" id="SignalP"/>
    </source>
</evidence>
<evidence type="ECO:0000256" key="1">
    <source>
        <dbReference type="SAM" id="MobiDB-lite"/>
    </source>
</evidence>
<protein>
    <submittedName>
        <fullName evidence="3">Piso0_005073 protein</fullName>
    </submittedName>
</protein>
<dbReference type="EMBL" id="FO082046">
    <property type="protein sequence ID" value="CCE86576.1"/>
    <property type="molecule type" value="Genomic_DNA"/>
</dbReference>
<feature type="compositionally biased region" description="Acidic residues" evidence="1">
    <location>
        <begin position="65"/>
        <end position="77"/>
    </location>
</feature>
<dbReference type="GO" id="GO:0030686">
    <property type="term" value="C:90S preribosome"/>
    <property type="evidence" value="ECO:0007669"/>
    <property type="project" value="TreeGrafter"/>
</dbReference>
<dbReference type="PANTHER" id="PTHR24030:SF0">
    <property type="entry name" value="PROTEIN CMSS1"/>
    <property type="match status" value="1"/>
</dbReference>
<keyword evidence="2" id="KW-0732">Signal</keyword>
<proteinExistence type="predicted"/>
<dbReference type="OrthoDB" id="1929311at2759"/>
<evidence type="ECO:0000313" key="3">
    <source>
        <dbReference type="EMBL" id="CCE86576.1"/>
    </source>
</evidence>
<feature type="compositionally biased region" description="Basic and acidic residues" evidence="1">
    <location>
        <begin position="78"/>
        <end position="101"/>
    </location>
</feature>
<dbReference type="HOGENOM" id="CLU_086112_0_0_1"/>
<dbReference type="PANTHER" id="PTHR24030">
    <property type="entry name" value="PROTEIN CMSS1"/>
    <property type="match status" value="1"/>
</dbReference>
<dbReference type="InterPro" id="IPR032704">
    <property type="entry name" value="Cms1"/>
</dbReference>
<keyword evidence="4" id="KW-1185">Reference proteome</keyword>
<feature type="chain" id="PRO_5003518990" evidence="2">
    <location>
        <begin position="19"/>
        <end position="332"/>
    </location>
</feature>
<dbReference type="GO" id="GO:0005634">
    <property type="term" value="C:nucleus"/>
    <property type="evidence" value="ECO:0007669"/>
    <property type="project" value="TreeGrafter"/>
</dbReference>
<feature type="signal peptide" evidence="2">
    <location>
        <begin position="1"/>
        <end position="18"/>
    </location>
</feature>
<dbReference type="AlphaFoldDB" id="G8Y173"/>
<feature type="region of interest" description="Disordered" evidence="1">
    <location>
        <begin position="59"/>
        <end position="120"/>
    </location>
</feature>